<dbReference type="PANTHER" id="PTHR33885:SF3">
    <property type="entry name" value="PHAGE SHOCK PROTEIN C"/>
    <property type="match status" value="1"/>
</dbReference>
<gene>
    <name evidence="8" type="ORF">MP11Mi_25760</name>
</gene>
<dbReference type="GO" id="GO:0005886">
    <property type="term" value="C:plasma membrane"/>
    <property type="evidence" value="ECO:0007669"/>
    <property type="project" value="UniProtKB-SubCell"/>
</dbReference>
<evidence type="ECO:0000256" key="3">
    <source>
        <dbReference type="ARBA" id="ARBA00022692"/>
    </source>
</evidence>
<evidence type="ECO:0000256" key="6">
    <source>
        <dbReference type="SAM" id="Phobius"/>
    </source>
</evidence>
<reference evidence="8" key="1">
    <citation type="submission" date="2023-06" db="EMBL/GenBank/DDBJ databases">
        <title>Gordonia sp. nov. and Pseudochrobactrum sp. nov., two species isolated from the burying beetle Nicrophorus vespilloides.</title>
        <authorList>
            <person name="Poehlein A."/>
            <person name="Guzman J."/>
            <person name="Daniel R."/>
            <person name="Vilcinskas A."/>
        </authorList>
    </citation>
    <scope>NUCLEOTIDE SEQUENCE</scope>
    <source>
        <strain evidence="8">MP11Mi</strain>
    </source>
</reference>
<comment type="subcellular location">
    <subcellularLocation>
        <location evidence="1">Cell membrane</location>
        <topology evidence="1">Single-pass membrane protein</topology>
    </subcellularLocation>
</comment>
<evidence type="ECO:0000313" key="8">
    <source>
        <dbReference type="EMBL" id="WOC13475.1"/>
    </source>
</evidence>
<keyword evidence="5 6" id="KW-0472">Membrane</keyword>
<evidence type="ECO:0000256" key="4">
    <source>
        <dbReference type="ARBA" id="ARBA00022989"/>
    </source>
</evidence>
<keyword evidence="2" id="KW-1003">Cell membrane</keyword>
<keyword evidence="4 6" id="KW-1133">Transmembrane helix</keyword>
<evidence type="ECO:0000256" key="1">
    <source>
        <dbReference type="ARBA" id="ARBA00004162"/>
    </source>
</evidence>
<name>A0AA97CYF4_9ACTN</name>
<dbReference type="InterPro" id="IPR052027">
    <property type="entry name" value="PspC"/>
</dbReference>
<keyword evidence="3 6" id="KW-0812">Transmembrane</keyword>
<feature type="transmembrane region" description="Helical" evidence="6">
    <location>
        <begin position="48"/>
        <end position="71"/>
    </location>
</feature>
<evidence type="ECO:0000256" key="2">
    <source>
        <dbReference type="ARBA" id="ARBA00022475"/>
    </source>
</evidence>
<feature type="domain" description="Phage shock protein PspC N-terminal" evidence="7">
    <location>
        <begin position="17"/>
        <end position="73"/>
    </location>
</feature>
<organism evidence="8">
    <name type="scientific">Gordonia sp. MP11Mi</name>
    <dbReference type="NCBI Taxonomy" id="3022769"/>
    <lineage>
        <taxon>Bacteria</taxon>
        <taxon>Bacillati</taxon>
        <taxon>Actinomycetota</taxon>
        <taxon>Actinomycetes</taxon>
        <taxon>Mycobacteriales</taxon>
        <taxon>Gordoniaceae</taxon>
        <taxon>Gordonia</taxon>
    </lineage>
</organism>
<evidence type="ECO:0000259" key="7">
    <source>
        <dbReference type="Pfam" id="PF04024"/>
    </source>
</evidence>
<dbReference type="PANTHER" id="PTHR33885">
    <property type="entry name" value="PHAGE SHOCK PROTEIN C"/>
    <property type="match status" value="1"/>
</dbReference>
<dbReference type="Pfam" id="PF04024">
    <property type="entry name" value="PspC"/>
    <property type="match status" value="1"/>
</dbReference>
<sequence>MSLPPYTADPTVPAQPRRLRRSRANRRIAGVAGGLADYFGVDATWVRIAFVASILLPGPQVLLYLILWLVIPQD</sequence>
<dbReference type="InterPro" id="IPR007168">
    <property type="entry name" value="Phageshock_PspC_N"/>
</dbReference>
<dbReference type="AlphaFoldDB" id="A0AA97CYF4"/>
<proteinExistence type="predicted"/>
<dbReference type="RefSeq" id="WP_420039294.1">
    <property type="nucleotide sequence ID" value="NZ_CP128986.1"/>
</dbReference>
<accession>A0AA97CYF4</accession>
<evidence type="ECO:0000256" key="5">
    <source>
        <dbReference type="ARBA" id="ARBA00023136"/>
    </source>
</evidence>
<dbReference type="EMBL" id="CP128986">
    <property type="protein sequence ID" value="WOC13475.1"/>
    <property type="molecule type" value="Genomic_DNA"/>
</dbReference>
<protein>
    <recommendedName>
        <fullName evidence="7">Phage shock protein PspC N-terminal domain-containing protein</fullName>
    </recommendedName>
</protein>